<sequence>SDGTHKLGHTPPPPNCTHTHTHNRNGHTHQRRVPQCLTMDSTQLDLTQLSSAGCVHSYIHANTHPHSNTTHSSG</sequence>
<evidence type="ECO:0000256" key="1">
    <source>
        <dbReference type="SAM" id="MobiDB-lite"/>
    </source>
</evidence>
<feature type="non-terminal residue" evidence="2">
    <location>
        <position position="1"/>
    </location>
</feature>
<name>D5A7L4_DROME</name>
<dbReference type="AlphaFoldDB" id="D5A7L4"/>
<accession>D5A7L4</accession>
<evidence type="ECO:0000313" key="2">
    <source>
        <dbReference type="EMBL" id="ADE21084.1"/>
    </source>
</evidence>
<organism evidence="2">
    <name type="scientific">Drosophila melanogaster</name>
    <name type="common">Fruit fly</name>
    <dbReference type="NCBI Taxonomy" id="7227"/>
    <lineage>
        <taxon>Eukaryota</taxon>
        <taxon>Metazoa</taxon>
        <taxon>Ecdysozoa</taxon>
        <taxon>Arthropoda</taxon>
        <taxon>Hexapoda</taxon>
        <taxon>Insecta</taxon>
        <taxon>Pterygota</taxon>
        <taxon>Neoptera</taxon>
        <taxon>Endopterygota</taxon>
        <taxon>Diptera</taxon>
        <taxon>Brachycera</taxon>
        <taxon>Muscomorpha</taxon>
        <taxon>Ephydroidea</taxon>
        <taxon>Drosophilidae</taxon>
        <taxon>Drosophila</taxon>
        <taxon>Sophophora</taxon>
    </lineage>
</organism>
<proteinExistence type="evidence at transcript level"/>
<protein>
    <submittedName>
        <fullName evidence="2">MIP20269p</fullName>
    </submittedName>
</protein>
<reference evidence="2" key="1">
    <citation type="submission" date="2010-03" db="EMBL/GenBank/DDBJ databases">
        <authorList>
            <person name="Carlson J."/>
            <person name="Booth B."/>
            <person name="Frise E."/>
            <person name="Sandler J."/>
            <person name="Wan K."/>
            <person name="Yu C."/>
            <person name="Celniker S."/>
        </authorList>
    </citation>
    <scope>NUCLEOTIDE SEQUENCE</scope>
</reference>
<feature type="compositionally biased region" description="Basic residues" evidence="1">
    <location>
        <begin position="19"/>
        <end position="32"/>
    </location>
</feature>
<dbReference type="EMBL" id="BT122141">
    <property type="protein sequence ID" value="ADE21084.1"/>
    <property type="molecule type" value="mRNA"/>
</dbReference>
<feature type="region of interest" description="Disordered" evidence="1">
    <location>
        <begin position="1"/>
        <end position="32"/>
    </location>
</feature>